<keyword evidence="2" id="KW-1185">Reference proteome</keyword>
<dbReference type="Proteomes" id="UP001333710">
    <property type="component" value="Chromosome"/>
</dbReference>
<gene>
    <name evidence="1" type="ORF">MACH26_33710</name>
</gene>
<protein>
    <submittedName>
        <fullName evidence="1">Uncharacterized protein</fullName>
    </submittedName>
</protein>
<sequence>MKFLNKLLITIALFVSVNTHSVEISEQDWLALSYALKSEPRDNDNLPDRPKSPKDIMLVSQFIEVLKWQKDFTAKQLHQLNKWRRSDAVLVVLKDAGEAKTVANISAEAKATFLAIQSRAVADEVYEKWQANEFTAADLAGFTGHKGQAVFKTFFNRLPLYLQTGFKDWSVEQLQDSEELRNRDYSAMLAHMASMLGDVEVANFLLQQTASEHTLAFLEQIPEYFSEPEQVTLLKNAANNRKLRSKSFNLLAQHFAKDTSVSILIAEALKDRRDYWQALNLVPAFVKANNSVAFENILKELPESQQQQLRMRLKQKN</sequence>
<organism evidence="1 2">
    <name type="scientific">Planctobacterium marinum</name>
    <dbReference type="NCBI Taxonomy" id="1631968"/>
    <lineage>
        <taxon>Bacteria</taxon>
        <taxon>Pseudomonadati</taxon>
        <taxon>Pseudomonadota</taxon>
        <taxon>Gammaproteobacteria</taxon>
        <taxon>Alteromonadales</taxon>
        <taxon>Alteromonadaceae</taxon>
        <taxon>Planctobacterium</taxon>
    </lineage>
</organism>
<evidence type="ECO:0000313" key="1">
    <source>
        <dbReference type="EMBL" id="BDX07850.1"/>
    </source>
</evidence>
<dbReference type="RefSeq" id="WP_338293951.1">
    <property type="nucleotide sequence ID" value="NZ_AP027272.1"/>
</dbReference>
<dbReference type="EMBL" id="AP027272">
    <property type="protein sequence ID" value="BDX07850.1"/>
    <property type="molecule type" value="Genomic_DNA"/>
</dbReference>
<dbReference type="KEGG" id="pmaw:MACH26_33710"/>
<proteinExistence type="predicted"/>
<reference evidence="1" key="1">
    <citation type="submission" date="2023-01" db="EMBL/GenBank/DDBJ databases">
        <title>Complete genome sequence of Planctobacterium marinum strain Dej080120_11.</title>
        <authorList>
            <person name="Ueki S."/>
            <person name="Maruyama F."/>
        </authorList>
    </citation>
    <scope>NUCLEOTIDE SEQUENCE</scope>
    <source>
        <strain evidence="1">Dej080120_11</strain>
    </source>
</reference>
<dbReference type="AlphaFoldDB" id="A0AA48KVT4"/>
<name>A0AA48KVT4_9ALTE</name>
<evidence type="ECO:0000313" key="2">
    <source>
        <dbReference type="Proteomes" id="UP001333710"/>
    </source>
</evidence>
<accession>A0AA48KVT4</accession>